<accession>A0A6M0RBU7</accession>
<dbReference type="PANTHER" id="PTHR45528:SF1">
    <property type="entry name" value="SENSOR HISTIDINE KINASE CPXA"/>
    <property type="match status" value="1"/>
</dbReference>
<keyword evidence="11 14" id="KW-1133">Transmembrane helix</keyword>
<dbReference type="InterPro" id="IPR036890">
    <property type="entry name" value="HATPase_C_sf"/>
</dbReference>
<feature type="transmembrane region" description="Helical" evidence="14">
    <location>
        <begin position="12"/>
        <end position="36"/>
    </location>
</feature>
<keyword evidence="5" id="KW-0597">Phosphoprotein</keyword>
<dbReference type="SMART" id="SM00388">
    <property type="entry name" value="HisKA"/>
    <property type="match status" value="1"/>
</dbReference>
<dbReference type="EC" id="2.7.13.3" evidence="3"/>
<dbReference type="AlphaFoldDB" id="A0A6M0RBU7"/>
<keyword evidence="13 14" id="KW-0472">Membrane</keyword>
<evidence type="ECO:0000256" key="14">
    <source>
        <dbReference type="SAM" id="Phobius"/>
    </source>
</evidence>
<dbReference type="Pfam" id="PF00512">
    <property type="entry name" value="HisKA"/>
    <property type="match status" value="1"/>
</dbReference>
<dbReference type="InterPro" id="IPR003661">
    <property type="entry name" value="HisK_dim/P_dom"/>
</dbReference>
<proteinExistence type="predicted"/>
<dbReference type="PANTHER" id="PTHR45528">
    <property type="entry name" value="SENSOR HISTIDINE KINASE CPXA"/>
    <property type="match status" value="1"/>
</dbReference>
<evidence type="ECO:0000313" key="17">
    <source>
        <dbReference type="Proteomes" id="UP000473885"/>
    </source>
</evidence>
<dbReference type="GO" id="GO:0005886">
    <property type="term" value="C:plasma membrane"/>
    <property type="evidence" value="ECO:0007669"/>
    <property type="project" value="UniProtKB-SubCell"/>
</dbReference>
<organism evidence="16 17">
    <name type="scientific">Clostridium niameyense</name>
    <dbReference type="NCBI Taxonomy" id="1622073"/>
    <lineage>
        <taxon>Bacteria</taxon>
        <taxon>Bacillati</taxon>
        <taxon>Bacillota</taxon>
        <taxon>Clostridia</taxon>
        <taxon>Eubacteriales</taxon>
        <taxon>Clostridiaceae</taxon>
        <taxon>Clostridium</taxon>
    </lineage>
</organism>
<dbReference type="Gene3D" id="1.10.287.130">
    <property type="match status" value="1"/>
</dbReference>
<keyword evidence="6" id="KW-0808">Transferase</keyword>
<dbReference type="CDD" id="cd00075">
    <property type="entry name" value="HATPase"/>
    <property type="match status" value="1"/>
</dbReference>
<dbReference type="InterPro" id="IPR005467">
    <property type="entry name" value="His_kinase_dom"/>
</dbReference>
<keyword evidence="4" id="KW-1003">Cell membrane</keyword>
<dbReference type="PROSITE" id="PS50109">
    <property type="entry name" value="HIS_KIN"/>
    <property type="match status" value="1"/>
</dbReference>
<dbReference type="InterPro" id="IPR050398">
    <property type="entry name" value="HssS/ArlS-like"/>
</dbReference>
<keyword evidence="7 14" id="KW-0812">Transmembrane</keyword>
<evidence type="ECO:0000256" key="13">
    <source>
        <dbReference type="ARBA" id="ARBA00023136"/>
    </source>
</evidence>
<evidence type="ECO:0000256" key="11">
    <source>
        <dbReference type="ARBA" id="ARBA00022989"/>
    </source>
</evidence>
<dbReference type="PRINTS" id="PR00344">
    <property type="entry name" value="BCTRLSENSOR"/>
</dbReference>
<evidence type="ECO:0000259" key="15">
    <source>
        <dbReference type="PROSITE" id="PS50109"/>
    </source>
</evidence>
<dbReference type="SUPFAM" id="SSF47384">
    <property type="entry name" value="Homodimeric domain of signal transducing histidine kinase"/>
    <property type="match status" value="1"/>
</dbReference>
<dbReference type="InterPro" id="IPR003594">
    <property type="entry name" value="HATPase_dom"/>
</dbReference>
<dbReference type="GO" id="GO:0005524">
    <property type="term" value="F:ATP binding"/>
    <property type="evidence" value="ECO:0007669"/>
    <property type="project" value="UniProtKB-KW"/>
</dbReference>
<evidence type="ECO:0000256" key="9">
    <source>
        <dbReference type="ARBA" id="ARBA00022777"/>
    </source>
</evidence>
<dbReference type="EMBL" id="SXDP01000004">
    <property type="protein sequence ID" value="NEZ47039.1"/>
    <property type="molecule type" value="Genomic_DNA"/>
</dbReference>
<evidence type="ECO:0000256" key="1">
    <source>
        <dbReference type="ARBA" id="ARBA00000085"/>
    </source>
</evidence>
<dbReference type="Pfam" id="PF02518">
    <property type="entry name" value="HATPase_c"/>
    <property type="match status" value="1"/>
</dbReference>
<evidence type="ECO:0000256" key="7">
    <source>
        <dbReference type="ARBA" id="ARBA00022692"/>
    </source>
</evidence>
<dbReference type="InterPro" id="IPR004358">
    <property type="entry name" value="Sig_transdc_His_kin-like_C"/>
</dbReference>
<keyword evidence="8" id="KW-0547">Nucleotide-binding</keyword>
<dbReference type="Gene3D" id="3.30.565.10">
    <property type="entry name" value="Histidine kinase-like ATPase, C-terminal domain"/>
    <property type="match status" value="1"/>
</dbReference>
<evidence type="ECO:0000256" key="5">
    <source>
        <dbReference type="ARBA" id="ARBA00022553"/>
    </source>
</evidence>
<evidence type="ECO:0000313" key="16">
    <source>
        <dbReference type="EMBL" id="NEZ47039.1"/>
    </source>
</evidence>
<evidence type="ECO:0000256" key="6">
    <source>
        <dbReference type="ARBA" id="ARBA00022679"/>
    </source>
</evidence>
<keyword evidence="12" id="KW-0902">Two-component regulatory system</keyword>
<protein>
    <recommendedName>
        <fullName evidence="3">histidine kinase</fullName>
        <ecNumber evidence="3">2.7.13.3</ecNumber>
    </recommendedName>
</protein>
<comment type="catalytic activity">
    <reaction evidence="1">
        <text>ATP + protein L-histidine = ADP + protein N-phospho-L-histidine.</text>
        <dbReference type="EC" id="2.7.13.3"/>
    </reaction>
</comment>
<evidence type="ECO:0000256" key="4">
    <source>
        <dbReference type="ARBA" id="ARBA00022475"/>
    </source>
</evidence>
<reference evidence="16 17" key="1">
    <citation type="submission" date="2019-04" db="EMBL/GenBank/DDBJ databases">
        <title>Genome sequencing of Clostridium botulinum Groups I-IV and Clostridium butyricum.</title>
        <authorList>
            <person name="Brunt J."/>
            <person name="Van Vliet A.H.M."/>
            <person name="Stringer S.C."/>
            <person name="Carter A.T."/>
            <person name="Peck M.W."/>
        </authorList>
    </citation>
    <scope>NUCLEOTIDE SEQUENCE [LARGE SCALE GENOMIC DNA]</scope>
    <source>
        <strain evidence="16 17">IFR 18/094</strain>
    </source>
</reference>
<feature type="transmembrane region" description="Helical" evidence="14">
    <location>
        <begin position="107"/>
        <end position="127"/>
    </location>
</feature>
<keyword evidence="17" id="KW-1185">Reference proteome</keyword>
<comment type="caution">
    <text evidence="16">The sequence shown here is derived from an EMBL/GenBank/DDBJ whole genome shotgun (WGS) entry which is preliminary data.</text>
</comment>
<name>A0A6M0RBU7_9CLOT</name>
<evidence type="ECO:0000256" key="8">
    <source>
        <dbReference type="ARBA" id="ARBA00022741"/>
    </source>
</evidence>
<evidence type="ECO:0000256" key="2">
    <source>
        <dbReference type="ARBA" id="ARBA00004651"/>
    </source>
</evidence>
<dbReference type="PROSITE" id="PS51257">
    <property type="entry name" value="PROKAR_LIPOPROTEIN"/>
    <property type="match status" value="1"/>
</dbReference>
<dbReference type="InterPro" id="IPR036097">
    <property type="entry name" value="HisK_dim/P_sf"/>
</dbReference>
<feature type="domain" description="Histidine kinase" evidence="15">
    <location>
        <begin position="199"/>
        <end position="413"/>
    </location>
</feature>
<evidence type="ECO:0000256" key="3">
    <source>
        <dbReference type="ARBA" id="ARBA00012438"/>
    </source>
</evidence>
<dbReference type="CDD" id="cd00082">
    <property type="entry name" value="HisKA"/>
    <property type="match status" value="1"/>
</dbReference>
<comment type="subcellular location">
    <subcellularLocation>
        <location evidence="2">Cell membrane</location>
        <topology evidence="2">Multi-pass membrane protein</topology>
    </subcellularLocation>
</comment>
<dbReference type="RefSeq" id="WP_163249166.1">
    <property type="nucleotide sequence ID" value="NZ_SXDP01000004.1"/>
</dbReference>
<keyword evidence="10" id="KW-0067">ATP-binding</keyword>
<evidence type="ECO:0000256" key="12">
    <source>
        <dbReference type="ARBA" id="ARBA00023012"/>
    </source>
</evidence>
<sequence length="414" mass="48111">MRGYFKNPEIKRMTLEFSFVFIIFMILSCVVLKVQIDQVNENYIEQNTLIVGNILSTHPEMEKEVLDSIVLKDKSNYDLGKKILNQYSYDKQLKIYKNPLMVNCYKYFLLKVLLILIFFSLTIYILVINKFIGFYKKAKFFTKASEEIVEGNFEKFKDENKEGDFYILSLQFKLMANRFYESLQNLKREKLFLKNIISDISHQLKTPLSSLIMFNELMKNENMPKEDRDNFLDLSDQQLKRMEWLIINLLKIGRLEAGVIEFNMIKNPLYITVNKSLAGLIQKAKEKSQEIIVDIDKNVYFKHDMDWTGEAVSNIIKNSIEHTKDNGKIVISCEETPISISIFIKDNGDGIPKKIQKKIFKRFYKGENSINPCSIGIGLSLSKSIIESQNGSISVESEEGRGTEFAIIFLKTII</sequence>
<evidence type="ECO:0000256" key="10">
    <source>
        <dbReference type="ARBA" id="ARBA00022840"/>
    </source>
</evidence>
<gene>
    <name evidence="16" type="ORF">FDF74_07415</name>
</gene>
<keyword evidence="9 16" id="KW-0418">Kinase</keyword>
<dbReference type="GO" id="GO:0000155">
    <property type="term" value="F:phosphorelay sensor kinase activity"/>
    <property type="evidence" value="ECO:0007669"/>
    <property type="project" value="InterPro"/>
</dbReference>
<dbReference type="SUPFAM" id="SSF55874">
    <property type="entry name" value="ATPase domain of HSP90 chaperone/DNA topoisomerase II/histidine kinase"/>
    <property type="match status" value="1"/>
</dbReference>
<dbReference type="Proteomes" id="UP000473885">
    <property type="component" value="Unassembled WGS sequence"/>
</dbReference>
<dbReference type="SMART" id="SM00387">
    <property type="entry name" value="HATPase_c"/>
    <property type="match status" value="1"/>
</dbReference>